<evidence type="ECO:0000313" key="6">
    <source>
        <dbReference type="EMBL" id="NMC64054.1"/>
    </source>
</evidence>
<dbReference type="GO" id="GO:0003676">
    <property type="term" value="F:nucleic acid binding"/>
    <property type="evidence" value="ECO:0007669"/>
    <property type="project" value="InterPro"/>
</dbReference>
<keyword evidence="4" id="KW-0067">ATP-binding</keyword>
<dbReference type="GO" id="GO:0004386">
    <property type="term" value="F:helicase activity"/>
    <property type="evidence" value="ECO:0007669"/>
    <property type="project" value="UniProtKB-KW"/>
</dbReference>
<dbReference type="Pfam" id="PF00270">
    <property type="entry name" value="DEAD"/>
    <property type="match status" value="1"/>
</dbReference>
<evidence type="ECO:0000256" key="4">
    <source>
        <dbReference type="ARBA" id="ARBA00022840"/>
    </source>
</evidence>
<comment type="caution">
    <text evidence="6">The sequence shown here is derived from an EMBL/GenBank/DDBJ whole genome shotgun (WGS) entry which is preliminary data.</text>
</comment>
<proteinExistence type="predicted"/>
<dbReference type="InterPro" id="IPR027417">
    <property type="entry name" value="P-loop_NTPase"/>
</dbReference>
<dbReference type="EMBL" id="JAAZON010000592">
    <property type="protein sequence ID" value="NMC64054.1"/>
    <property type="molecule type" value="Genomic_DNA"/>
</dbReference>
<evidence type="ECO:0000256" key="2">
    <source>
        <dbReference type="ARBA" id="ARBA00022801"/>
    </source>
</evidence>
<gene>
    <name evidence="6" type="ORF">GYA55_12900</name>
</gene>
<sequence>MSTINQKNFSDSKWLQDNAFEALSMIAGCVNEDENEARECLIRMLEHREILSSYKPIIDSLVQRVGLFPYLDAGISNLTTSDLLNIESHAPEGMDDIILHSMQAKVYRALMDGANVILSAPTSFGKSLLIDAAIASDRYDDIVVIVPTIALIDETRRRLSKRFGNQFKIITHPTQIRSRQNIFVFTQERFIESEDDIVPQLFVIDEFYKLSPNRGDDRTFVLNHAFYKLYKSGSQFFLIGPNVGNITIGQEHLNFRYYDTNYSTVVAEVRHISNRDTKAEVLKICKTLNSPTLIYCKSAPSAYDLARYLVGNNITAKNQDTQEFSQW</sequence>
<name>A0A7X9FTM4_9DELT</name>
<feature type="non-terminal residue" evidence="6">
    <location>
        <position position="327"/>
    </location>
</feature>
<dbReference type="GO" id="GO:0016787">
    <property type="term" value="F:hydrolase activity"/>
    <property type="evidence" value="ECO:0007669"/>
    <property type="project" value="UniProtKB-KW"/>
</dbReference>
<keyword evidence="2" id="KW-0378">Hydrolase</keyword>
<feature type="domain" description="Helicase ATP-binding" evidence="5">
    <location>
        <begin position="107"/>
        <end position="261"/>
    </location>
</feature>
<protein>
    <submittedName>
        <fullName evidence="6">DEAD/DEAH box helicase</fullName>
    </submittedName>
</protein>
<evidence type="ECO:0000256" key="1">
    <source>
        <dbReference type="ARBA" id="ARBA00022741"/>
    </source>
</evidence>
<accession>A0A7X9FTM4</accession>
<dbReference type="InterPro" id="IPR014001">
    <property type="entry name" value="Helicase_ATP-bd"/>
</dbReference>
<evidence type="ECO:0000313" key="7">
    <source>
        <dbReference type="Proteomes" id="UP000524246"/>
    </source>
</evidence>
<dbReference type="GO" id="GO:0005524">
    <property type="term" value="F:ATP binding"/>
    <property type="evidence" value="ECO:0007669"/>
    <property type="project" value="UniProtKB-KW"/>
</dbReference>
<dbReference type="InterPro" id="IPR011545">
    <property type="entry name" value="DEAD/DEAH_box_helicase_dom"/>
</dbReference>
<reference evidence="6 7" key="1">
    <citation type="journal article" date="2020" name="Biotechnol. Biofuels">
        <title>New insights from the biogas microbiome by comprehensive genome-resolved metagenomics of nearly 1600 species originating from multiple anaerobic digesters.</title>
        <authorList>
            <person name="Campanaro S."/>
            <person name="Treu L."/>
            <person name="Rodriguez-R L.M."/>
            <person name="Kovalovszki A."/>
            <person name="Ziels R.M."/>
            <person name="Maus I."/>
            <person name="Zhu X."/>
            <person name="Kougias P.G."/>
            <person name="Basile A."/>
            <person name="Luo G."/>
            <person name="Schluter A."/>
            <person name="Konstantinidis K.T."/>
            <person name="Angelidaki I."/>
        </authorList>
    </citation>
    <scope>NUCLEOTIDE SEQUENCE [LARGE SCALE GENOMIC DNA]</scope>
    <source>
        <strain evidence="6">AS27yjCOA_65</strain>
    </source>
</reference>
<dbReference type="AlphaFoldDB" id="A0A7X9FTM4"/>
<dbReference type="PANTHER" id="PTHR47961:SF6">
    <property type="entry name" value="DNA-DIRECTED DNA POLYMERASE"/>
    <property type="match status" value="1"/>
</dbReference>
<dbReference type="SMART" id="SM00487">
    <property type="entry name" value="DEXDc"/>
    <property type="match status" value="1"/>
</dbReference>
<keyword evidence="3 6" id="KW-0347">Helicase</keyword>
<dbReference type="Proteomes" id="UP000524246">
    <property type="component" value="Unassembled WGS sequence"/>
</dbReference>
<dbReference type="SUPFAM" id="SSF52540">
    <property type="entry name" value="P-loop containing nucleoside triphosphate hydrolases"/>
    <property type="match status" value="1"/>
</dbReference>
<dbReference type="InterPro" id="IPR050474">
    <property type="entry name" value="Hel308_SKI2-like"/>
</dbReference>
<keyword evidence="1" id="KW-0547">Nucleotide-binding</keyword>
<dbReference type="PANTHER" id="PTHR47961">
    <property type="entry name" value="DNA POLYMERASE THETA, PUTATIVE (AFU_ORTHOLOGUE AFUA_1G05260)-RELATED"/>
    <property type="match status" value="1"/>
</dbReference>
<organism evidence="6 7">
    <name type="scientific">SAR324 cluster bacterium</name>
    <dbReference type="NCBI Taxonomy" id="2024889"/>
    <lineage>
        <taxon>Bacteria</taxon>
        <taxon>Deltaproteobacteria</taxon>
        <taxon>SAR324 cluster</taxon>
    </lineage>
</organism>
<evidence type="ECO:0000259" key="5">
    <source>
        <dbReference type="PROSITE" id="PS51192"/>
    </source>
</evidence>
<dbReference type="Gene3D" id="3.40.50.300">
    <property type="entry name" value="P-loop containing nucleotide triphosphate hydrolases"/>
    <property type="match status" value="1"/>
</dbReference>
<evidence type="ECO:0000256" key="3">
    <source>
        <dbReference type="ARBA" id="ARBA00022806"/>
    </source>
</evidence>
<dbReference type="PROSITE" id="PS51192">
    <property type="entry name" value="HELICASE_ATP_BIND_1"/>
    <property type="match status" value="1"/>
</dbReference>